<evidence type="ECO:0000313" key="4">
    <source>
        <dbReference type="Proteomes" id="UP000531251"/>
    </source>
</evidence>
<feature type="domain" description="DUF559" evidence="2">
    <location>
        <begin position="11"/>
        <end position="117"/>
    </location>
</feature>
<keyword evidence="3" id="KW-0540">Nuclease</keyword>
<gene>
    <name evidence="3" type="ORF">GGR89_001361</name>
</gene>
<evidence type="ECO:0000256" key="1">
    <source>
        <dbReference type="SAM" id="MobiDB-lite"/>
    </source>
</evidence>
<dbReference type="InterPro" id="IPR047216">
    <property type="entry name" value="Endonuclease_DUF559_bact"/>
</dbReference>
<dbReference type="AlphaFoldDB" id="A0A7X5XZM1"/>
<comment type="caution">
    <text evidence="3">The sequence shown here is derived from an EMBL/GenBank/DDBJ whole genome shotgun (WGS) entry which is preliminary data.</text>
</comment>
<evidence type="ECO:0000313" key="3">
    <source>
        <dbReference type="EMBL" id="NJB97055.1"/>
    </source>
</evidence>
<dbReference type="Proteomes" id="UP000531251">
    <property type="component" value="Unassembled WGS sequence"/>
</dbReference>
<reference evidence="3 4" key="1">
    <citation type="submission" date="2020-03" db="EMBL/GenBank/DDBJ databases">
        <title>Genomic Encyclopedia of Type Strains, Phase IV (KMG-IV): sequencing the most valuable type-strain genomes for metagenomic binning, comparative biology and taxonomic classification.</title>
        <authorList>
            <person name="Goeker M."/>
        </authorList>
    </citation>
    <scope>NUCLEOTIDE SEQUENCE [LARGE SCALE GENOMIC DNA]</scope>
    <source>
        <strain evidence="3 4">DSM 7225</strain>
    </source>
</reference>
<sequence length="140" mass="16213">MPEILRTPRRAVEQARKDRAKLELPEVLLWQQLRKRPGGFKFRRQNPQLGYRIDFACLEARLAIEVDGEAHERGDRPERDARRDRRLEQRGFATLRVPASEILRDLDAVLVHIVRACRARLPLHPRPSAGGPPPRSGEEF</sequence>
<dbReference type="PANTHER" id="PTHR38590">
    <property type="entry name" value="BLL0828 PROTEIN"/>
    <property type="match status" value="1"/>
</dbReference>
<protein>
    <submittedName>
        <fullName evidence="3">Very-short-patch-repair endonuclease</fullName>
    </submittedName>
</protein>
<keyword evidence="3" id="KW-0255">Endonuclease</keyword>
<dbReference type="InterPro" id="IPR007569">
    <property type="entry name" value="DUF559"/>
</dbReference>
<dbReference type="EMBL" id="JAATJB010000003">
    <property type="protein sequence ID" value="NJB97055.1"/>
    <property type="molecule type" value="Genomic_DNA"/>
</dbReference>
<keyword evidence="4" id="KW-1185">Reference proteome</keyword>
<dbReference type="SUPFAM" id="SSF52980">
    <property type="entry name" value="Restriction endonuclease-like"/>
    <property type="match status" value="1"/>
</dbReference>
<organism evidence="3 4">
    <name type="scientific">Sphingomonas trueperi</name>
    <dbReference type="NCBI Taxonomy" id="53317"/>
    <lineage>
        <taxon>Bacteria</taxon>
        <taxon>Pseudomonadati</taxon>
        <taxon>Pseudomonadota</taxon>
        <taxon>Alphaproteobacteria</taxon>
        <taxon>Sphingomonadales</taxon>
        <taxon>Sphingomonadaceae</taxon>
        <taxon>Sphingomonas</taxon>
    </lineage>
</organism>
<name>A0A7X5XZM1_9SPHN</name>
<feature type="region of interest" description="Disordered" evidence="1">
    <location>
        <begin position="68"/>
        <end position="87"/>
    </location>
</feature>
<proteinExistence type="predicted"/>
<keyword evidence="3" id="KW-0378">Hydrolase</keyword>
<accession>A0A7X5XZM1</accession>
<dbReference type="CDD" id="cd01038">
    <property type="entry name" value="Endonuclease_DUF559"/>
    <property type="match status" value="1"/>
</dbReference>
<dbReference type="GO" id="GO:0004519">
    <property type="term" value="F:endonuclease activity"/>
    <property type="evidence" value="ECO:0007669"/>
    <property type="project" value="UniProtKB-KW"/>
</dbReference>
<dbReference type="PANTHER" id="PTHR38590:SF1">
    <property type="entry name" value="BLL0828 PROTEIN"/>
    <property type="match status" value="1"/>
</dbReference>
<dbReference type="Gene3D" id="3.40.960.10">
    <property type="entry name" value="VSR Endonuclease"/>
    <property type="match status" value="1"/>
</dbReference>
<dbReference type="InterPro" id="IPR011335">
    <property type="entry name" value="Restrct_endonuc-II-like"/>
</dbReference>
<evidence type="ECO:0000259" key="2">
    <source>
        <dbReference type="Pfam" id="PF04480"/>
    </source>
</evidence>
<dbReference type="Pfam" id="PF04480">
    <property type="entry name" value="DUF559"/>
    <property type="match status" value="1"/>
</dbReference>